<keyword evidence="2" id="KW-1185">Reference proteome</keyword>
<gene>
    <name evidence="1" type="ORF">I4F81_011750</name>
</gene>
<proteinExistence type="predicted"/>
<evidence type="ECO:0000313" key="1">
    <source>
        <dbReference type="EMBL" id="KAK1869271.1"/>
    </source>
</evidence>
<protein>
    <submittedName>
        <fullName evidence="1">Uncharacterized protein</fullName>
    </submittedName>
</protein>
<comment type="caution">
    <text evidence="1">The sequence shown here is derived from an EMBL/GenBank/DDBJ whole genome shotgun (WGS) entry which is preliminary data.</text>
</comment>
<dbReference type="EMBL" id="CM020620">
    <property type="protein sequence ID" value="KAK1869271.1"/>
    <property type="molecule type" value="Genomic_DNA"/>
</dbReference>
<organism evidence="1 2">
    <name type="scientific">Pyropia yezoensis</name>
    <name type="common">Susabi-nori</name>
    <name type="synonym">Porphyra yezoensis</name>
    <dbReference type="NCBI Taxonomy" id="2788"/>
    <lineage>
        <taxon>Eukaryota</taxon>
        <taxon>Rhodophyta</taxon>
        <taxon>Bangiophyceae</taxon>
        <taxon>Bangiales</taxon>
        <taxon>Bangiaceae</taxon>
        <taxon>Pyropia</taxon>
    </lineage>
</organism>
<sequence length="231" mass="23121">MMPGPPMGGKGPWPPALRNTVGGGKQQAATVQRARWTGGMVAPHPDGQVLAGRSAAPCSSLCPAWGVCELYAESGVAWGNEMDVASRTPAEERAAAAAAASVASHPVIGDPAASATAPTGRAPSPPRGGGRQVGRKCASPPSPTGRSTAPLPFASTPLATTAVTRTTTATATMRGTAPASGGWTLGPSPPPPSPPPPPPLPPPPPPPPPPRTAGRRQAASRTSGRRRRAPR</sequence>
<evidence type="ECO:0000313" key="2">
    <source>
        <dbReference type="Proteomes" id="UP000798662"/>
    </source>
</evidence>
<dbReference type="Proteomes" id="UP000798662">
    <property type="component" value="Chromosome 3"/>
</dbReference>
<accession>A0ACC3CHL1</accession>
<name>A0ACC3CHL1_PYRYE</name>
<reference evidence="1" key="1">
    <citation type="submission" date="2019-11" db="EMBL/GenBank/DDBJ databases">
        <title>Nori genome reveals adaptations in red seaweeds to the harsh intertidal environment.</title>
        <authorList>
            <person name="Wang D."/>
            <person name="Mao Y."/>
        </authorList>
    </citation>
    <scope>NUCLEOTIDE SEQUENCE</scope>
    <source>
        <tissue evidence="1">Gametophyte</tissue>
    </source>
</reference>